<dbReference type="Pfam" id="PF05402">
    <property type="entry name" value="PqqD"/>
    <property type="match status" value="1"/>
</dbReference>
<dbReference type="NCBIfam" id="TIGR04353">
    <property type="entry name" value="PqqD_rel_X"/>
    <property type="match status" value="1"/>
</dbReference>
<keyword evidence="2" id="KW-1185">Reference proteome</keyword>
<proteinExistence type="predicted"/>
<dbReference type="RefSeq" id="WP_279244974.1">
    <property type="nucleotide sequence ID" value="NZ_SHNN01000002.1"/>
</dbReference>
<evidence type="ECO:0000313" key="2">
    <source>
        <dbReference type="Proteomes" id="UP001143362"/>
    </source>
</evidence>
<comment type="caution">
    <text evidence="1">The sequence shown here is derived from an EMBL/GenBank/DDBJ whole genome shotgun (WGS) entry which is preliminary data.</text>
</comment>
<sequence>MDIRDKSMQWCASAPGKTFEDEEGLVVYFSQGSGSTHLITEVAAFILEVLAMGPATTDELLHQIAIGADDITEQELQESVHELLEELQASELIEAA</sequence>
<reference evidence="1" key="1">
    <citation type="submission" date="2019-02" db="EMBL/GenBank/DDBJ databases">
        <authorList>
            <person name="Li S.-H."/>
        </authorList>
    </citation>
    <scope>NUCLEOTIDE SEQUENCE</scope>
    <source>
        <strain evidence="1">IMCC14734</strain>
    </source>
</reference>
<organism evidence="1 2">
    <name type="scientific">Candidatus Litorirhabdus singularis</name>
    <dbReference type="NCBI Taxonomy" id="2518993"/>
    <lineage>
        <taxon>Bacteria</taxon>
        <taxon>Pseudomonadati</taxon>
        <taxon>Pseudomonadota</taxon>
        <taxon>Gammaproteobacteria</taxon>
        <taxon>Cellvibrionales</taxon>
        <taxon>Halieaceae</taxon>
        <taxon>Candidatus Litorirhabdus</taxon>
    </lineage>
</organism>
<dbReference type="InterPro" id="IPR008792">
    <property type="entry name" value="PQQD"/>
</dbReference>
<evidence type="ECO:0000313" key="1">
    <source>
        <dbReference type="EMBL" id="MCX2980958.1"/>
    </source>
</evidence>
<gene>
    <name evidence="1" type="ORF">EYC98_08790</name>
</gene>
<name>A0ABT3TF86_9GAMM</name>
<dbReference type="InterPro" id="IPR027599">
    <property type="entry name" value="PqqD-rel_X"/>
</dbReference>
<dbReference type="EMBL" id="SHNN01000002">
    <property type="protein sequence ID" value="MCX2980958.1"/>
    <property type="molecule type" value="Genomic_DNA"/>
</dbReference>
<protein>
    <submittedName>
        <fullName evidence="1">HPr-rel-A system PqqD family peptide chaperone</fullName>
    </submittedName>
</protein>
<dbReference type="Proteomes" id="UP001143362">
    <property type="component" value="Unassembled WGS sequence"/>
</dbReference>
<accession>A0ABT3TF86</accession>